<evidence type="ECO:0000256" key="1">
    <source>
        <dbReference type="SAM" id="Phobius"/>
    </source>
</evidence>
<gene>
    <name evidence="2" type="ORF">CEUTPL_LOCUS14396</name>
</gene>
<accession>A0A9N9QSI3</accession>
<proteinExistence type="predicted"/>
<dbReference type="Proteomes" id="UP001152799">
    <property type="component" value="Chromosome 9"/>
</dbReference>
<keyword evidence="1" id="KW-0812">Transmembrane</keyword>
<name>A0A9N9QSI3_9CUCU</name>
<reference evidence="2" key="1">
    <citation type="submission" date="2022-01" db="EMBL/GenBank/DDBJ databases">
        <authorList>
            <person name="King R."/>
        </authorList>
    </citation>
    <scope>NUCLEOTIDE SEQUENCE</scope>
</reference>
<keyword evidence="1" id="KW-1133">Transmembrane helix</keyword>
<organism evidence="2 3">
    <name type="scientific">Ceutorhynchus assimilis</name>
    <name type="common">cabbage seed weevil</name>
    <dbReference type="NCBI Taxonomy" id="467358"/>
    <lineage>
        <taxon>Eukaryota</taxon>
        <taxon>Metazoa</taxon>
        <taxon>Ecdysozoa</taxon>
        <taxon>Arthropoda</taxon>
        <taxon>Hexapoda</taxon>
        <taxon>Insecta</taxon>
        <taxon>Pterygota</taxon>
        <taxon>Neoptera</taxon>
        <taxon>Endopterygota</taxon>
        <taxon>Coleoptera</taxon>
        <taxon>Polyphaga</taxon>
        <taxon>Cucujiformia</taxon>
        <taxon>Curculionidae</taxon>
        <taxon>Ceutorhynchinae</taxon>
        <taxon>Ceutorhynchus</taxon>
    </lineage>
</organism>
<dbReference type="EMBL" id="OU892285">
    <property type="protein sequence ID" value="CAG9774013.1"/>
    <property type="molecule type" value="Genomic_DNA"/>
</dbReference>
<protein>
    <submittedName>
        <fullName evidence="2">Uncharacterized protein</fullName>
    </submittedName>
</protein>
<feature type="transmembrane region" description="Helical" evidence="1">
    <location>
        <begin position="132"/>
        <end position="156"/>
    </location>
</feature>
<feature type="transmembrane region" description="Helical" evidence="1">
    <location>
        <begin position="95"/>
        <end position="112"/>
    </location>
</feature>
<dbReference type="AlphaFoldDB" id="A0A9N9QSI3"/>
<keyword evidence="1" id="KW-0472">Membrane</keyword>
<keyword evidence="3" id="KW-1185">Reference proteome</keyword>
<evidence type="ECO:0000313" key="3">
    <source>
        <dbReference type="Proteomes" id="UP001152799"/>
    </source>
</evidence>
<sequence>MNSKSKVTVALSKEGICKRKELELASSVRLYRQPICSTLFSTFIWICEACIQACRVNLTGNLQGTTYSVSVQEALILMFLAWMMKKGISTRTLSLSLPWVGMSLYSLYFNQYKGLVMMVNVLKAHRNSNQLILPRVALFIYGTSLFVRLFLICRVFQAAASLWYRKEAEKEIFD</sequence>
<evidence type="ECO:0000313" key="2">
    <source>
        <dbReference type="EMBL" id="CAG9774013.1"/>
    </source>
</evidence>
<dbReference type="OrthoDB" id="6707744at2759"/>